<dbReference type="EMBL" id="BAAADO010000001">
    <property type="protein sequence ID" value="GAA0482648.1"/>
    <property type="molecule type" value="Genomic_DNA"/>
</dbReference>
<evidence type="ECO:0000256" key="1">
    <source>
        <dbReference type="SAM" id="Phobius"/>
    </source>
</evidence>
<feature type="transmembrane region" description="Helical" evidence="1">
    <location>
        <begin position="337"/>
        <end position="355"/>
    </location>
</feature>
<protein>
    <submittedName>
        <fullName evidence="3">Cyclic-di-AMP phosphodiesterase PgpH</fullName>
    </submittedName>
</protein>
<dbReference type="InterPro" id="IPR011624">
    <property type="entry name" value="Metal-dep_PHydrolase_7TM_extra"/>
</dbReference>
<dbReference type="SMART" id="SM00471">
    <property type="entry name" value="HDc"/>
    <property type="match status" value="1"/>
</dbReference>
<gene>
    <name evidence="3" type="primary">pgpH</name>
    <name evidence="3" type="ORF">GCM10008986_04470</name>
</gene>
<comment type="caution">
    <text evidence="3">The sequence shown here is derived from an EMBL/GenBank/DDBJ whole genome shotgun (WGS) entry which is preliminary data.</text>
</comment>
<keyword evidence="4" id="KW-1185">Reference proteome</keyword>
<feature type="transmembrane region" description="Helical" evidence="1">
    <location>
        <begin position="360"/>
        <end position="379"/>
    </location>
</feature>
<dbReference type="InterPro" id="IPR011621">
    <property type="entry name" value="Metal-dep_PHydrolase_7TM_intra"/>
</dbReference>
<dbReference type="CDD" id="cd00077">
    <property type="entry name" value="HDc"/>
    <property type="match status" value="1"/>
</dbReference>
<dbReference type="InterPro" id="IPR003607">
    <property type="entry name" value="HD/PDEase_dom"/>
</dbReference>
<dbReference type="Pfam" id="PF07697">
    <property type="entry name" value="7TMR-HDED"/>
    <property type="match status" value="1"/>
</dbReference>
<dbReference type="SUPFAM" id="SSF109604">
    <property type="entry name" value="HD-domain/PDEase-like"/>
    <property type="match status" value="1"/>
</dbReference>
<dbReference type="Pfam" id="PF07698">
    <property type="entry name" value="7TM-7TMR_HD"/>
    <property type="match status" value="1"/>
</dbReference>
<evidence type="ECO:0000313" key="4">
    <source>
        <dbReference type="Proteomes" id="UP001500880"/>
    </source>
</evidence>
<feature type="transmembrane region" description="Helical" evidence="1">
    <location>
        <begin position="445"/>
        <end position="467"/>
    </location>
</feature>
<dbReference type="PANTHER" id="PTHR36442">
    <property type="entry name" value="CYCLIC-DI-AMP PHOSPHODIESTERASE PGPH"/>
    <property type="match status" value="1"/>
</dbReference>
<sequence>MKRKFLRSIQDQTLMKSPLVWMVLCVLLTGVCFFVMASSNVQPQSYEIERFTEAKDTIYSPVTVEDQKETEAKIQRSVQAVEEQYTISDNVTEERLEYINEIFDAAARVNQNAAEEQTDGGKGTSEDSENLLMEYESLLSDTILKNINSTSLAAIIGMETDQRKKAQEFLNKQVRSILESGVRSSNLNQKQIEMNRQIMYEEFSNSIKTALNEIAEFAIVENSFFDAEKTAEQRQKAASNVEPVMIRAGEKLVEKGEIITNEIYDDLMLVGVLKNDRNLLPYIGLALLILILCSLLFMEWYRQNVWRRNDVFIIFLISIGTVAMMKVFSLFDSNDTQLFLAIPAAVGVMIVKWLISDRMAIMLAVIFAILGSILFNFHMPGYLNVKAGLYLLISQLTGIYLFQNFKEKGEILKTGLGLLVANVFVISFFQFISFNPIEWKSFLTLIGFGFSSAFLSTVLTLGLMPIFETGLNILTESKLLQLSNPNHPLLRKILIEAPGTYHHSVMVANLSEAACEAVGANGLLARVASYYHDLGKTVNPSYFIENQMGERNPHDYLKPEDSAHIIIRHPYDGAHLLRKQKMPEEIIHIAEQHHGKSLLKYFYYKAKEMDEDTKESDYRYPGPKPQTKEAAIICICDSVEAAVRSINEPSMVKIEEIVKSIIQDKLMDNQLNDSPLTFKDLHRIEIAIYEVLKGIFHSRIKYPEVAAREDK</sequence>
<dbReference type="Proteomes" id="UP001500880">
    <property type="component" value="Unassembled WGS sequence"/>
</dbReference>
<feature type="transmembrane region" description="Helical" evidence="1">
    <location>
        <begin position="414"/>
        <end position="433"/>
    </location>
</feature>
<dbReference type="NCBIfam" id="TIGR00277">
    <property type="entry name" value="HDIG"/>
    <property type="match status" value="1"/>
</dbReference>
<keyword evidence="1" id="KW-0812">Transmembrane</keyword>
<dbReference type="Pfam" id="PF01966">
    <property type="entry name" value="HD"/>
    <property type="match status" value="1"/>
</dbReference>
<dbReference type="InterPro" id="IPR006675">
    <property type="entry name" value="HDIG_dom"/>
</dbReference>
<organism evidence="3 4">
    <name type="scientific">Salinibacillus aidingensis</name>
    <dbReference type="NCBI Taxonomy" id="237684"/>
    <lineage>
        <taxon>Bacteria</taxon>
        <taxon>Bacillati</taxon>
        <taxon>Bacillota</taxon>
        <taxon>Bacilli</taxon>
        <taxon>Bacillales</taxon>
        <taxon>Bacillaceae</taxon>
        <taxon>Salinibacillus</taxon>
    </lineage>
</organism>
<keyword evidence="1" id="KW-0472">Membrane</keyword>
<dbReference type="PROSITE" id="PS51831">
    <property type="entry name" value="HD"/>
    <property type="match status" value="1"/>
</dbReference>
<reference evidence="3 4" key="1">
    <citation type="journal article" date="2019" name="Int. J. Syst. Evol. Microbiol.">
        <title>The Global Catalogue of Microorganisms (GCM) 10K type strain sequencing project: providing services to taxonomists for standard genome sequencing and annotation.</title>
        <authorList>
            <consortium name="The Broad Institute Genomics Platform"/>
            <consortium name="The Broad Institute Genome Sequencing Center for Infectious Disease"/>
            <person name="Wu L."/>
            <person name="Ma J."/>
        </authorList>
    </citation>
    <scope>NUCLEOTIDE SEQUENCE [LARGE SCALE GENOMIC DNA]</scope>
    <source>
        <strain evidence="3 4">JCM 12389</strain>
    </source>
</reference>
<evidence type="ECO:0000313" key="3">
    <source>
        <dbReference type="EMBL" id="GAA0482648.1"/>
    </source>
</evidence>
<dbReference type="RefSeq" id="WP_343837075.1">
    <property type="nucleotide sequence ID" value="NZ_BAAADO010000001.1"/>
</dbReference>
<dbReference type="PANTHER" id="PTHR36442:SF1">
    <property type="entry name" value="CYCLIC-DI-AMP PHOSPHODIESTERASE PGPH"/>
    <property type="match status" value="1"/>
</dbReference>
<feature type="transmembrane region" description="Helical" evidence="1">
    <location>
        <begin position="310"/>
        <end position="331"/>
    </location>
</feature>
<keyword evidence="1" id="KW-1133">Transmembrane helix</keyword>
<evidence type="ECO:0000259" key="2">
    <source>
        <dbReference type="PROSITE" id="PS51831"/>
    </source>
</evidence>
<dbReference type="Gene3D" id="1.10.3210.10">
    <property type="entry name" value="Hypothetical protein af1432"/>
    <property type="match status" value="1"/>
</dbReference>
<name>A0ABN1ARZ7_9BACI</name>
<feature type="domain" description="HD" evidence="2">
    <location>
        <begin position="500"/>
        <end position="642"/>
    </location>
</feature>
<dbReference type="InterPro" id="IPR052722">
    <property type="entry name" value="PgpH_phosphodiesterase"/>
</dbReference>
<dbReference type="InterPro" id="IPR006674">
    <property type="entry name" value="HD_domain"/>
</dbReference>
<feature type="transmembrane region" description="Helical" evidence="1">
    <location>
        <begin position="279"/>
        <end position="298"/>
    </location>
</feature>
<proteinExistence type="predicted"/>
<accession>A0ABN1ARZ7</accession>